<proteinExistence type="predicted"/>
<protein>
    <submittedName>
        <fullName evidence="2">Uncharacterized protein</fullName>
    </submittedName>
</protein>
<reference evidence="2" key="1">
    <citation type="submission" date="2018-06" db="EMBL/GenBank/DDBJ databases">
        <authorList>
            <person name="Zhirakovskaya E."/>
        </authorList>
    </citation>
    <scope>NUCLEOTIDE SEQUENCE</scope>
</reference>
<evidence type="ECO:0000256" key="1">
    <source>
        <dbReference type="SAM" id="MobiDB-lite"/>
    </source>
</evidence>
<organism evidence="2">
    <name type="scientific">hydrothermal vent metagenome</name>
    <dbReference type="NCBI Taxonomy" id="652676"/>
    <lineage>
        <taxon>unclassified sequences</taxon>
        <taxon>metagenomes</taxon>
        <taxon>ecological metagenomes</taxon>
    </lineage>
</organism>
<dbReference type="AlphaFoldDB" id="A0A3B1CUB0"/>
<accession>A0A3B1CUB0</accession>
<name>A0A3B1CUB0_9ZZZZ</name>
<feature type="region of interest" description="Disordered" evidence="1">
    <location>
        <begin position="148"/>
        <end position="168"/>
    </location>
</feature>
<gene>
    <name evidence="2" type="ORF">MNBD_NITROSPINAE05-233</name>
</gene>
<evidence type="ECO:0000313" key="2">
    <source>
        <dbReference type="EMBL" id="VAX30091.1"/>
    </source>
</evidence>
<sequence>MKKLSFLFALFILLWASPGFGYEYQLYKNEENFGIVVFPKAQLPEELDQYIQSLLLTPVESGEAVMRSGSKGENETFMMPLDVQKKHSIEKFMVIQVLAQFRMMIGIFDPEWGLTLPSSIFGFEEMKKNIPKTLDVFRGNNKRKAIHWQEKSKSTPGPKLRSMPISGR</sequence>
<dbReference type="EMBL" id="UOGG01000097">
    <property type="protein sequence ID" value="VAX30091.1"/>
    <property type="molecule type" value="Genomic_DNA"/>
</dbReference>